<dbReference type="CDD" id="cd00200">
    <property type="entry name" value="WD40"/>
    <property type="match status" value="1"/>
</dbReference>
<evidence type="ECO:0000256" key="3">
    <source>
        <dbReference type="PROSITE-ProRule" id="PRU00221"/>
    </source>
</evidence>
<dbReference type="InterPro" id="IPR052752">
    <property type="entry name" value="NACHT-WD_repeat"/>
</dbReference>
<sequence length="1492" mass="173304">MNYNFRVFISSTFDDFSIERNILKSLVWPEIESYCQKRGATFQAIDLRWGIPPELADSLDVVNICLDEVKNCKRISPSPNFISLIGDRYGWRPIPKKVPSTILNKLILNNKCEESDKNFILKYYLEDRNELPAIYILNEDINEENYTVLLNLLRKLSKDDNDASKYFMYSATHQEIIEGILNDKDVVENNHYFSAFRTIDKLYDSKQNELILKKYTDTNTLQNGKIVIDDEASSLLEDLRNDIKTTLKDKDDQIINYSALLDNNGNIIIDEELELFCIKIENWLKKVLDKELKRLLEIDSLTHEIKAHETFLENRVNEFYGRKELLKSFEYNLSKSDSLCICGEGGTGKSTAMAKCISRTITNNTNLLVIYRFIGATPDSVNVDTLLRSIILQIQKELNISMDFEGDIYELTNILYDLLIEATASNKVIIFFDALDQLEDKNDAWALSWLPKAISNFQLIVSVVSTTTLFSNYKRIIKQKGYNNKIIELNKFKINEKELSNIVDHLLRLKSRQVTLEQKKVILEKYSKSSNSMLYLKLATIVVSKWKSYDDQNDLILKKMGLQNSTSELIINYFDYLSTQENHGKKFILSVLSLISNSRYGVSEKELLEITWKNKEYQTEFELRKHPTQPNVDKIPSFIWSKLYSELEPFFMFRSYDGTLLLTFFHRIFLEEARRYTKSIKEYTHQLIFEHFNNKQISPFYFVNSRGVPFINKRKITELPYSLACISQSQHKYQKDIKDLFLDFHFLFSKVIIGRSYELIDDFKNLGNIKNKIEFENINLIYIALRQEIAFIQKHPSQLLQSLWNKCWWHDNPKINNFTNENINVLEKEKYLYEYLEEWKDSMLLIDPSFQWCKSLRPPVNSLKGTQVDMYRGHPAPVCFVGLTSNQHIISISNIGEFISWDTKTQKTIKTIKIDDIKSFQFKPNSKTKFTDKTEVIYEGGGVLADHPGFEFWAWYGISNEQSNKFISGSDDGTIFLIEITEDGITKNKLYKHNAPIRALKFSKNENYLVSGAGDGTIKLFSFITNELITTLEHEEGWVNSVDVTNDGKKIFSVGGDCYLYIWESIDDLFNLNQKLLEHTDRIWCLTLSHDEKYIATGSDDKKVILWRLDEQKNNFKYFNEHSIHTRWVQTVAFNYNNTLLASSGGDGKIVLWNTKDNILSSTLTGNDDSIYSLGFAKKDNLLVSGSRDRTVRLWDINNFKSDWELDEHKERIECAAFSKNGIYLATGSSDGSIIVRYAENDLLFKQFKCNNRVVTLDFTSNKLGLVYGYMNNIVFRNLSDNCESLISNNKTTNNEEIECLKVSLDDKYILSTHKNKNAGNIKLWRLFDKKLLDSINIQNDYFLDIAVSNEGEKIACSSKNGYVYCYIIKNQRLIFDKKKKIFTTWADGVIFSSDSKFIELKGGSWGAKEVVIIEYDTLDNERSRRKLDGSIGSFDEYAFSIDATEISIQQKDKNYLFYPGTLEFSVMHPNKRQWVGVQRYNHTHIRLEGGA</sequence>
<feature type="repeat" description="WD" evidence="3">
    <location>
        <begin position="990"/>
        <end position="1031"/>
    </location>
</feature>
<dbReference type="OrthoDB" id="8482304at2"/>
<dbReference type="SUPFAM" id="SSF50978">
    <property type="entry name" value="WD40 repeat-like"/>
    <property type="match status" value="2"/>
</dbReference>
<dbReference type="Pfam" id="PF13271">
    <property type="entry name" value="DUF4062"/>
    <property type="match status" value="1"/>
</dbReference>
<dbReference type="PANTHER" id="PTHR19871">
    <property type="entry name" value="BETA TRANSDUCIN-RELATED PROTEIN"/>
    <property type="match status" value="1"/>
</dbReference>
<dbReference type="RefSeq" id="WP_008338568.1">
    <property type="nucleotide sequence ID" value="NZ_AFRZ01000001.1"/>
</dbReference>
<dbReference type="InterPro" id="IPR001680">
    <property type="entry name" value="WD40_rpt"/>
</dbReference>
<evidence type="ECO:0000256" key="1">
    <source>
        <dbReference type="ARBA" id="ARBA00022574"/>
    </source>
</evidence>
<dbReference type="InterPro" id="IPR056884">
    <property type="entry name" value="NPHP3-like_N"/>
</dbReference>
<dbReference type="Gene3D" id="3.40.50.300">
    <property type="entry name" value="P-loop containing nucleotide triphosphate hydrolases"/>
    <property type="match status" value="1"/>
</dbReference>
<evidence type="ECO:0000259" key="4">
    <source>
        <dbReference type="Pfam" id="PF13271"/>
    </source>
</evidence>
<proteinExistence type="predicted"/>
<dbReference type="InterPro" id="IPR015943">
    <property type="entry name" value="WD40/YVTN_repeat-like_dom_sf"/>
</dbReference>
<evidence type="ECO:0000313" key="7">
    <source>
        <dbReference type="Proteomes" id="UP000006431"/>
    </source>
</evidence>
<dbReference type="Pfam" id="PF24883">
    <property type="entry name" value="NPHP3_N"/>
    <property type="match status" value="1"/>
</dbReference>
<feature type="domain" description="Nephrocystin 3-like N-terminal" evidence="5">
    <location>
        <begin position="331"/>
        <end position="462"/>
    </location>
</feature>
<dbReference type="PROSITE" id="PS50082">
    <property type="entry name" value="WD_REPEATS_2"/>
    <property type="match status" value="5"/>
</dbReference>
<dbReference type="InterPro" id="IPR025139">
    <property type="entry name" value="DUF4062"/>
</dbReference>
<feature type="repeat" description="WD" evidence="3">
    <location>
        <begin position="1206"/>
        <end position="1236"/>
    </location>
</feature>
<keyword evidence="2" id="KW-0677">Repeat</keyword>
<dbReference type="SMART" id="SM00320">
    <property type="entry name" value="WD40"/>
    <property type="match status" value="10"/>
</dbReference>
<dbReference type="Gene3D" id="2.130.10.10">
    <property type="entry name" value="YVTN repeat-like/Quinoprotein amine dehydrogenase"/>
    <property type="match status" value="2"/>
</dbReference>
<comment type="caution">
    <text evidence="6">The sequence shown here is derived from an EMBL/GenBank/DDBJ whole genome shotgun (WGS) entry which is preliminary data.</text>
</comment>
<accession>B6BL08</accession>
<organism evidence="6 7">
    <name type="scientific">Sulfurimonas gotlandica (strain DSM 19862 / JCM 16533 / GD1)</name>
    <dbReference type="NCBI Taxonomy" id="929558"/>
    <lineage>
        <taxon>Bacteria</taxon>
        <taxon>Pseudomonadati</taxon>
        <taxon>Campylobacterota</taxon>
        <taxon>Epsilonproteobacteria</taxon>
        <taxon>Campylobacterales</taxon>
        <taxon>Sulfurimonadaceae</taxon>
        <taxon>Sulfurimonas</taxon>
    </lineage>
</organism>
<evidence type="ECO:0000259" key="5">
    <source>
        <dbReference type="Pfam" id="PF24883"/>
    </source>
</evidence>
<feature type="repeat" description="WD" evidence="3">
    <location>
        <begin position="1164"/>
        <end position="1199"/>
    </location>
</feature>
<dbReference type="EMBL" id="AFRZ01000001">
    <property type="protein sequence ID" value="EHP28740.1"/>
    <property type="molecule type" value="Genomic_DNA"/>
</dbReference>
<dbReference type="Proteomes" id="UP000006431">
    <property type="component" value="Unassembled WGS sequence"/>
</dbReference>
<dbReference type="HOGENOM" id="CLU_001985_0_0_7"/>
<evidence type="ECO:0000256" key="2">
    <source>
        <dbReference type="ARBA" id="ARBA00022737"/>
    </source>
</evidence>
<accession>H1FT04</accession>
<dbReference type="SUPFAM" id="SSF52540">
    <property type="entry name" value="P-loop containing nucleoside triphosphate hydrolases"/>
    <property type="match status" value="1"/>
</dbReference>
<keyword evidence="1 3" id="KW-0853">WD repeat</keyword>
<dbReference type="Pfam" id="PF00400">
    <property type="entry name" value="WD40"/>
    <property type="match status" value="6"/>
</dbReference>
<dbReference type="PROSITE" id="PS50294">
    <property type="entry name" value="WD_REPEATS_REGION"/>
    <property type="match status" value="4"/>
</dbReference>
<dbReference type="InterPro" id="IPR019775">
    <property type="entry name" value="WD40_repeat_CS"/>
</dbReference>
<gene>
    <name evidence="6" type="ORF">SMGD1_0213</name>
</gene>
<evidence type="ECO:0000313" key="6">
    <source>
        <dbReference type="EMBL" id="EHP28740.1"/>
    </source>
</evidence>
<dbReference type="InterPro" id="IPR027417">
    <property type="entry name" value="P-loop_NTPase"/>
</dbReference>
<dbReference type="eggNOG" id="COG2319">
    <property type="taxonomic scope" value="Bacteria"/>
</dbReference>
<feature type="repeat" description="WD" evidence="3">
    <location>
        <begin position="1122"/>
        <end position="1163"/>
    </location>
</feature>
<dbReference type="InterPro" id="IPR036322">
    <property type="entry name" value="WD40_repeat_dom_sf"/>
</dbReference>
<dbReference type="PANTHER" id="PTHR19871:SF14">
    <property type="entry name" value="DUF4062 DOMAIN-CONTAINING PROTEIN"/>
    <property type="match status" value="1"/>
</dbReference>
<dbReference type="STRING" id="929558.SMGD1_0213"/>
<feature type="repeat" description="WD" evidence="3">
    <location>
        <begin position="1076"/>
        <end position="1117"/>
    </location>
</feature>
<dbReference type="PATRIC" id="fig|929558.5.peg.214"/>
<reference evidence="6 7" key="1">
    <citation type="journal article" date="2012" name="Proc. Natl. Acad. Sci. U.S.A.">
        <title>Genome and physiology of a model Epsilonproteobacterium responsible for sulfide detoxification in marine oxygen depletion zones.</title>
        <authorList>
            <person name="Grote J."/>
            <person name="Schott T."/>
            <person name="Bruckner C.G."/>
            <person name="Glockner F.O."/>
            <person name="Jost G."/>
            <person name="Teeling H."/>
            <person name="Labrenz M."/>
            <person name="Jurgens K."/>
        </authorList>
    </citation>
    <scope>NUCLEOTIDE SEQUENCE [LARGE SCALE GENOMIC DNA]</scope>
    <source>
        <strain evidence="6 7">GD1</strain>
    </source>
</reference>
<keyword evidence="7" id="KW-1185">Reference proteome</keyword>
<name>B6BL08_SULGG</name>
<feature type="domain" description="DUF4062" evidence="4">
    <location>
        <begin position="6"/>
        <end position="94"/>
    </location>
</feature>
<protein>
    <submittedName>
        <fullName evidence="6">WD-repeat containing protein</fullName>
    </submittedName>
</protein>
<dbReference type="PROSITE" id="PS00678">
    <property type="entry name" value="WD_REPEATS_1"/>
    <property type="match status" value="1"/>
</dbReference>